<dbReference type="KEGG" id="abaw:D5400_12645"/>
<name>A0A3Q8XP61_9HYPH</name>
<proteinExistence type="predicted"/>
<evidence type="ECO:0000313" key="2">
    <source>
        <dbReference type="Proteomes" id="UP000268192"/>
    </source>
</evidence>
<dbReference type="Proteomes" id="UP000268192">
    <property type="component" value="Chromosome"/>
</dbReference>
<evidence type="ECO:0000313" key="1">
    <source>
        <dbReference type="EMBL" id="AZN72012.1"/>
    </source>
</evidence>
<protein>
    <submittedName>
        <fullName evidence="1">Uncharacterized protein</fullName>
    </submittedName>
</protein>
<accession>A0A3Q8XP61</accession>
<keyword evidence="2" id="KW-1185">Reference proteome</keyword>
<dbReference type="AlphaFoldDB" id="A0A3Q8XP61"/>
<sequence length="113" mass="12865">MVSDFSTSDLGMSIGVATIFEIDHNGPRMTENRALDTEICDEVPTKIAVDGRRIDQLSMPQRIEAVINGQRLVRQKDRPWPYCNVYNETTTLSGARNAYDEMVRLWELRNSSS</sequence>
<organism evidence="1 2">
    <name type="scientific">Georhizobium profundi</name>
    <dbReference type="NCBI Taxonomy" id="2341112"/>
    <lineage>
        <taxon>Bacteria</taxon>
        <taxon>Pseudomonadati</taxon>
        <taxon>Pseudomonadota</taxon>
        <taxon>Alphaproteobacteria</taxon>
        <taxon>Hyphomicrobiales</taxon>
        <taxon>Rhizobiaceae</taxon>
        <taxon>Georhizobium</taxon>
    </lineage>
</organism>
<reference evidence="1 2" key="1">
    <citation type="submission" date="2018-09" db="EMBL/GenBank/DDBJ databases">
        <title>Marinorhizobium profundi gen. nov., sp. nov., isolated from a deep-sea sediment sample from the New Britain Trench and proposal of Marinorhizobiaceae fam. nov. in the order Rhizobiales of the class Alphaproteobacteria.</title>
        <authorList>
            <person name="Cao J."/>
        </authorList>
    </citation>
    <scope>NUCLEOTIDE SEQUENCE [LARGE SCALE GENOMIC DNA]</scope>
    <source>
        <strain evidence="1 2">WS11</strain>
    </source>
</reference>
<dbReference type="EMBL" id="CP032509">
    <property type="protein sequence ID" value="AZN72012.1"/>
    <property type="molecule type" value="Genomic_DNA"/>
</dbReference>
<gene>
    <name evidence="1" type="ORF">D5400_12645</name>
</gene>